<organism evidence="4 5">
    <name type="scientific">Ktedonospora formicarum</name>
    <dbReference type="NCBI Taxonomy" id="2778364"/>
    <lineage>
        <taxon>Bacteria</taxon>
        <taxon>Bacillati</taxon>
        <taxon>Chloroflexota</taxon>
        <taxon>Ktedonobacteria</taxon>
        <taxon>Ktedonobacterales</taxon>
        <taxon>Ktedonobacteraceae</taxon>
        <taxon>Ktedonospora</taxon>
    </lineage>
</organism>
<evidence type="ECO:0000256" key="1">
    <source>
        <dbReference type="ARBA" id="ARBA00010211"/>
    </source>
</evidence>
<dbReference type="EMBL" id="BNJF01000001">
    <property type="protein sequence ID" value="GHO42392.1"/>
    <property type="molecule type" value="Genomic_DNA"/>
</dbReference>
<keyword evidence="4" id="KW-0413">Isomerase</keyword>
<proteinExistence type="inferred from homology"/>
<dbReference type="RefSeq" id="WP_220191937.1">
    <property type="nucleotide sequence ID" value="NZ_BNJF01000001.1"/>
</dbReference>
<dbReference type="InterPro" id="IPR036663">
    <property type="entry name" value="Fumarylacetoacetase_C_sf"/>
</dbReference>
<dbReference type="Gene3D" id="3.90.850.10">
    <property type="entry name" value="Fumarylacetoacetase-like, C-terminal domain"/>
    <property type="match status" value="1"/>
</dbReference>
<evidence type="ECO:0000259" key="3">
    <source>
        <dbReference type="Pfam" id="PF01557"/>
    </source>
</evidence>
<keyword evidence="5" id="KW-1185">Reference proteome</keyword>
<dbReference type="GO" id="GO:0044281">
    <property type="term" value="P:small molecule metabolic process"/>
    <property type="evidence" value="ECO:0007669"/>
    <property type="project" value="UniProtKB-ARBA"/>
</dbReference>
<sequence length="271" mass="30304">MYLTRHQTEQGIRWARDGHFLPQDITLSSLLSMSQATMLDTLRALPEPIAASGELQAPIEAAQEVWASGVTYLRSREARKNESDVGDVYEMVYDASRPELFFKAAGWRVKGHEQPLRIRRDSHWDVPEPELVLVINSQMDIVGYCAGNDMSSRSIEGENPLYLPQAKVYDGSCALGPGIILTERDEMRALTIGLSIYRDEALAFQEEISIAQMKRSFEELVACLGQELSFPYGVFLMTGTGIVPPDHFTLQAGDRVEIHVGALHLHNQVTK</sequence>
<gene>
    <name evidence="4" type="primary">hpaG</name>
    <name evidence="4" type="ORF">KSX_05550</name>
</gene>
<dbReference type="InterPro" id="IPR011234">
    <property type="entry name" value="Fumarylacetoacetase-like_C"/>
</dbReference>
<dbReference type="SUPFAM" id="SSF56529">
    <property type="entry name" value="FAH"/>
    <property type="match status" value="1"/>
</dbReference>
<keyword evidence="2" id="KW-0479">Metal-binding</keyword>
<dbReference type="Pfam" id="PF01557">
    <property type="entry name" value="FAA_hydrolase"/>
    <property type="match status" value="1"/>
</dbReference>
<feature type="domain" description="Fumarylacetoacetase-like C-terminal" evidence="3">
    <location>
        <begin position="96"/>
        <end position="269"/>
    </location>
</feature>
<dbReference type="GO" id="GO:0046872">
    <property type="term" value="F:metal ion binding"/>
    <property type="evidence" value="ECO:0007669"/>
    <property type="project" value="UniProtKB-KW"/>
</dbReference>
<evidence type="ECO:0000313" key="5">
    <source>
        <dbReference type="Proteomes" id="UP000612362"/>
    </source>
</evidence>
<dbReference type="Proteomes" id="UP000612362">
    <property type="component" value="Unassembled WGS sequence"/>
</dbReference>
<comment type="caution">
    <text evidence="4">The sequence shown here is derived from an EMBL/GenBank/DDBJ whole genome shotgun (WGS) entry which is preliminary data.</text>
</comment>
<accession>A0A8J3HR95</accession>
<dbReference type="GO" id="GO:0016853">
    <property type="term" value="F:isomerase activity"/>
    <property type="evidence" value="ECO:0007669"/>
    <property type="project" value="UniProtKB-KW"/>
</dbReference>
<comment type="similarity">
    <text evidence="1">Belongs to the FAH family.</text>
</comment>
<reference evidence="4" key="1">
    <citation type="submission" date="2020-10" db="EMBL/GenBank/DDBJ databases">
        <title>Taxonomic study of unclassified bacteria belonging to the class Ktedonobacteria.</title>
        <authorList>
            <person name="Yabe S."/>
            <person name="Wang C.M."/>
            <person name="Zheng Y."/>
            <person name="Sakai Y."/>
            <person name="Cavaletti L."/>
            <person name="Monciardini P."/>
            <person name="Donadio S."/>
        </authorList>
    </citation>
    <scope>NUCLEOTIDE SEQUENCE</scope>
    <source>
        <strain evidence="4">SOSP1-1</strain>
    </source>
</reference>
<name>A0A8J3HR95_9CHLR</name>
<dbReference type="PANTHER" id="PTHR42796:SF7">
    <property type="entry name" value="2-DEHYDRO-3-DEOXY-D-ARABINONATE DEHYDRATASE"/>
    <property type="match status" value="1"/>
</dbReference>
<dbReference type="InterPro" id="IPR051121">
    <property type="entry name" value="FAH"/>
</dbReference>
<dbReference type="AlphaFoldDB" id="A0A8J3HR95"/>
<evidence type="ECO:0000313" key="4">
    <source>
        <dbReference type="EMBL" id="GHO42392.1"/>
    </source>
</evidence>
<evidence type="ECO:0000256" key="2">
    <source>
        <dbReference type="ARBA" id="ARBA00022723"/>
    </source>
</evidence>
<dbReference type="PANTHER" id="PTHR42796">
    <property type="entry name" value="FUMARYLACETOACETATE HYDROLASE DOMAIN-CONTAINING PROTEIN 2A-RELATED"/>
    <property type="match status" value="1"/>
</dbReference>
<protein>
    <submittedName>
        <fullName evidence="4">2-hydroxyhepta-2,4-diene-1,7-dioate isomerase</fullName>
    </submittedName>
</protein>